<proteinExistence type="predicted"/>
<evidence type="ECO:0000256" key="9">
    <source>
        <dbReference type="ARBA" id="ARBA00023298"/>
    </source>
</evidence>
<dbReference type="AlphaFoldDB" id="A0A8X6IV57"/>
<dbReference type="SMART" id="SM00248">
    <property type="entry name" value="ANK"/>
    <property type="match status" value="1"/>
</dbReference>
<dbReference type="SUPFAM" id="SSF48403">
    <property type="entry name" value="Ankyrin repeat"/>
    <property type="match status" value="1"/>
</dbReference>
<evidence type="ECO:0000256" key="10">
    <source>
        <dbReference type="PROSITE-ProRule" id="PRU00023"/>
    </source>
</evidence>
<dbReference type="Proteomes" id="UP000886998">
    <property type="component" value="Unassembled WGS sequence"/>
</dbReference>
<gene>
    <name evidence="11" type="primary">AVEN_127730_1</name>
    <name evidence="11" type="ORF">TNIN_253731</name>
</gene>
<protein>
    <submittedName>
        <fullName evidence="11">ANK_REP_REGION domain-containing protein</fullName>
    </submittedName>
</protein>
<keyword evidence="5" id="KW-1052">Target cell membrane</keyword>
<evidence type="ECO:0000313" key="12">
    <source>
        <dbReference type="Proteomes" id="UP000886998"/>
    </source>
</evidence>
<keyword evidence="10" id="KW-0040">ANK repeat</keyword>
<dbReference type="OrthoDB" id="432281at2759"/>
<keyword evidence="9" id="KW-1053">Target membrane</keyword>
<dbReference type="GO" id="GO:0044218">
    <property type="term" value="C:other organism cell membrane"/>
    <property type="evidence" value="ECO:0007669"/>
    <property type="project" value="UniProtKB-KW"/>
</dbReference>
<dbReference type="GO" id="GO:0005576">
    <property type="term" value="C:extracellular region"/>
    <property type="evidence" value="ECO:0007669"/>
    <property type="project" value="UniProtKB-SubCell"/>
</dbReference>
<dbReference type="InterPro" id="IPR036770">
    <property type="entry name" value="Ankyrin_rpt-contain_sf"/>
</dbReference>
<feature type="repeat" description="ANK" evidence="10">
    <location>
        <begin position="38"/>
        <end position="61"/>
    </location>
</feature>
<comment type="subcellular location">
    <subcellularLocation>
        <location evidence="2">Secreted</location>
    </subcellularLocation>
    <subcellularLocation>
        <location evidence="1">Target cell membrane</location>
    </subcellularLocation>
</comment>
<keyword evidence="7" id="KW-0528">Neurotoxin</keyword>
<evidence type="ECO:0000256" key="4">
    <source>
        <dbReference type="ARBA" id="ARBA00022525"/>
    </source>
</evidence>
<keyword evidence="3" id="KW-0268">Exocytosis</keyword>
<name>A0A8X6IV57_9ARAC</name>
<dbReference type="Pfam" id="PF12796">
    <property type="entry name" value="Ank_2"/>
    <property type="match status" value="1"/>
</dbReference>
<keyword evidence="8" id="KW-0638">Presynaptic neurotoxin</keyword>
<organism evidence="11 12">
    <name type="scientific">Trichonephila inaurata madagascariensis</name>
    <dbReference type="NCBI Taxonomy" id="2747483"/>
    <lineage>
        <taxon>Eukaryota</taxon>
        <taxon>Metazoa</taxon>
        <taxon>Ecdysozoa</taxon>
        <taxon>Arthropoda</taxon>
        <taxon>Chelicerata</taxon>
        <taxon>Arachnida</taxon>
        <taxon>Araneae</taxon>
        <taxon>Araneomorphae</taxon>
        <taxon>Entelegynae</taxon>
        <taxon>Araneoidea</taxon>
        <taxon>Nephilidae</taxon>
        <taxon>Trichonephila</taxon>
        <taxon>Trichonephila inaurata</taxon>
    </lineage>
</organism>
<dbReference type="PANTHER" id="PTHR24172:SF4">
    <property type="entry name" value="ANK_REP_REGION DOMAIN-CONTAINING PROTEIN"/>
    <property type="match status" value="1"/>
</dbReference>
<evidence type="ECO:0000256" key="8">
    <source>
        <dbReference type="ARBA" id="ARBA00023028"/>
    </source>
</evidence>
<sequence>MCWKNKIREIHQAVSQGRLRDVQHLIDRKKLAFCRDHNGASPLHKAVIFGHQDIIEYLIKRYGGVIHIRDHAKTVWMQIIAQTSNSSKPRTYSEH</sequence>
<dbReference type="PANTHER" id="PTHR24172">
    <property type="entry name" value="ANK_REP_REGION DOMAIN-CONTAINING PROTEIN"/>
    <property type="match status" value="1"/>
</dbReference>
<dbReference type="Gene3D" id="1.25.40.20">
    <property type="entry name" value="Ankyrin repeat-containing domain"/>
    <property type="match status" value="1"/>
</dbReference>
<evidence type="ECO:0000256" key="6">
    <source>
        <dbReference type="ARBA" id="ARBA00022656"/>
    </source>
</evidence>
<evidence type="ECO:0000256" key="1">
    <source>
        <dbReference type="ARBA" id="ARBA00004175"/>
    </source>
</evidence>
<dbReference type="InterPro" id="IPR002110">
    <property type="entry name" value="Ankyrin_rpt"/>
</dbReference>
<evidence type="ECO:0000313" key="11">
    <source>
        <dbReference type="EMBL" id="GFS61421.1"/>
    </source>
</evidence>
<dbReference type="PROSITE" id="PS50297">
    <property type="entry name" value="ANK_REP_REGION"/>
    <property type="match status" value="1"/>
</dbReference>
<evidence type="ECO:0000256" key="3">
    <source>
        <dbReference type="ARBA" id="ARBA00022483"/>
    </source>
</evidence>
<accession>A0A8X6IV57</accession>
<keyword evidence="9" id="KW-0472">Membrane</keyword>
<keyword evidence="4" id="KW-0964">Secreted</keyword>
<evidence type="ECO:0000256" key="2">
    <source>
        <dbReference type="ARBA" id="ARBA00004613"/>
    </source>
</evidence>
<comment type="caution">
    <text evidence="11">The sequence shown here is derived from an EMBL/GenBank/DDBJ whole genome shotgun (WGS) entry which is preliminary data.</text>
</comment>
<evidence type="ECO:0000256" key="5">
    <source>
        <dbReference type="ARBA" id="ARBA00022537"/>
    </source>
</evidence>
<keyword evidence="12" id="KW-1185">Reference proteome</keyword>
<dbReference type="GO" id="GO:0006887">
    <property type="term" value="P:exocytosis"/>
    <property type="evidence" value="ECO:0007669"/>
    <property type="project" value="UniProtKB-KW"/>
</dbReference>
<evidence type="ECO:0000256" key="7">
    <source>
        <dbReference type="ARBA" id="ARBA00022699"/>
    </source>
</evidence>
<reference evidence="11" key="1">
    <citation type="submission" date="2020-08" db="EMBL/GenBank/DDBJ databases">
        <title>Multicomponent nature underlies the extraordinary mechanical properties of spider dragline silk.</title>
        <authorList>
            <person name="Kono N."/>
            <person name="Nakamura H."/>
            <person name="Mori M."/>
            <person name="Yoshida Y."/>
            <person name="Ohtoshi R."/>
            <person name="Malay A.D."/>
            <person name="Moran D.A.P."/>
            <person name="Tomita M."/>
            <person name="Numata K."/>
            <person name="Arakawa K."/>
        </authorList>
    </citation>
    <scope>NUCLEOTIDE SEQUENCE</scope>
</reference>
<keyword evidence="6" id="KW-0800">Toxin</keyword>
<dbReference type="GO" id="GO:0090729">
    <property type="term" value="F:toxin activity"/>
    <property type="evidence" value="ECO:0007669"/>
    <property type="project" value="UniProtKB-KW"/>
</dbReference>
<dbReference type="GO" id="GO:0044231">
    <property type="term" value="C:host cell presynaptic membrane"/>
    <property type="evidence" value="ECO:0007669"/>
    <property type="project" value="UniProtKB-KW"/>
</dbReference>
<dbReference type="EMBL" id="BMAV01027688">
    <property type="protein sequence ID" value="GFS61421.1"/>
    <property type="molecule type" value="Genomic_DNA"/>
</dbReference>
<dbReference type="PROSITE" id="PS50088">
    <property type="entry name" value="ANK_REPEAT"/>
    <property type="match status" value="1"/>
</dbReference>